<evidence type="ECO:0000256" key="5">
    <source>
        <dbReference type="RuleBase" id="RU362042"/>
    </source>
</evidence>
<dbReference type="Pfam" id="PF10502">
    <property type="entry name" value="Peptidase_S26"/>
    <property type="match status" value="1"/>
</dbReference>
<dbReference type="PRINTS" id="PR00727">
    <property type="entry name" value="LEADERPTASE"/>
</dbReference>
<dbReference type="InterPro" id="IPR000223">
    <property type="entry name" value="Pept_S26A_signal_pept_1"/>
</dbReference>
<keyword evidence="5" id="KW-0645">Protease</keyword>
<comment type="similarity">
    <text evidence="2 5">Belongs to the peptidase S26 family.</text>
</comment>
<keyword evidence="5" id="KW-0472">Membrane</keyword>
<organism evidence="7">
    <name type="scientific">uncultured bacterium contig00060</name>
    <dbReference type="NCBI Taxonomy" id="1181543"/>
    <lineage>
        <taxon>Bacteria</taxon>
        <taxon>environmental samples</taxon>
    </lineage>
</organism>
<evidence type="ECO:0000256" key="3">
    <source>
        <dbReference type="ARBA" id="ARBA00013208"/>
    </source>
</evidence>
<evidence type="ECO:0000256" key="2">
    <source>
        <dbReference type="ARBA" id="ARBA00009370"/>
    </source>
</evidence>
<dbReference type="SUPFAM" id="SSF51306">
    <property type="entry name" value="LexA/Signal peptidase"/>
    <property type="match status" value="1"/>
</dbReference>
<accession>A0A806KJ61</accession>
<dbReference type="EC" id="3.4.21.89" evidence="3 5"/>
<dbReference type="PANTHER" id="PTHR43390:SF1">
    <property type="entry name" value="CHLOROPLAST PROCESSING PEPTIDASE"/>
    <property type="match status" value="1"/>
</dbReference>
<evidence type="ECO:0000313" key="7">
    <source>
        <dbReference type="EMBL" id="AGS53144.1"/>
    </source>
</evidence>
<reference evidence="7" key="1">
    <citation type="submission" date="2012-03" db="EMBL/GenBank/DDBJ databases">
        <title>Functional metagenomics reveals considerable lignocellulase gene clusters in the gut microbiome of a wood-feeding higher termite.</title>
        <authorList>
            <person name="Liu N."/>
        </authorList>
    </citation>
    <scope>NUCLEOTIDE SEQUENCE</scope>
</reference>
<dbReference type="InterPro" id="IPR019533">
    <property type="entry name" value="Peptidase_S26"/>
</dbReference>
<dbReference type="EMBL" id="JQ844223">
    <property type="protein sequence ID" value="AGS53144.1"/>
    <property type="molecule type" value="Genomic_DNA"/>
</dbReference>
<evidence type="ECO:0000259" key="6">
    <source>
        <dbReference type="Pfam" id="PF10502"/>
    </source>
</evidence>
<keyword evidence="4 5" id="KW-0378">Hydrolase</keyword>
<dbReference type="InterPro" id="IPR019757">
    <property type="entry name" value="Pept_S26A_signal_pept_1_Lys-AS"/>
</dbReference>
<dbReference type="Gene3D" id="2.10.109.10">
    <property type="entry name" value="Umud Fragment, subunit A"/>
    <property type="match status" value="1"/>
</dbReference>
<feature type="domain" description="Peptidase S26" evidence="6">
    <location>
        <begin position="35"/>
        <end position="247"/>
    </location>
</feature>
<feature type="transmembrane region" description="Helical" evidence="5">
    <location>
        <begin position="34"/>
        <end position="61"/>
    </location>
</feature>
<protein>
    <recommendedName>
        <fullName evidence="3 5">Signal peptidase I</fullName>
        <ecNumber evidence="3 5">3.4.21.89</ecNumber>
    </recommendedName>
</protein>
<sequence>MAVLANKGYQVIAVMFDKWTQYSYRAQKYQRSRLIRFVFIFFILFVIYNFLTAFFFSVWVVDNNTMQPGLSSGDRLIFTSFTLPSWLNRNANEENFPFKRGSIVLVDMGRNKEQKLPLRIIDSFVRFFTAQKVSIFSARGQYYIKRVIALPGDEISMTNYMFKVKTANNQFSLTEFELSEKPYHPAIPQTPALWDETIPFSGSMETIILGPNECFVVSDDRGNTNDSRTWGAIPYSLITARAVVRIWPLVNIERL</sequence>
<name>A0A806KJ61_9BACT</name>
<dbReference type="GO" id="GO:0009003">
    <property type="term" value="F:signal peptidase activity"/>
    <property type="evidence" value="ECO:0007669"/>
    <property type="project" value="UniProtKB-EC"/>
</dbReference>
<dbReference type="GO" id="GO:0006465">
    <property type="term" value="P:signal peptide processing"/>
    <property type="evidence" value="ECO:0007669"/>
    <property type="project" value="InterPro"/>
</dbReference>
<dbReference type="PROSITE" id="PS00760">
    <property type="entry name" value="SPASE_I_2"/>
    <property type="match status" value="1"/>
</dbReference>
<dbReference type="GO" id="GO:0016020">
    <property type="term" value="C:membrane"/>
    <property type="evidence" value="ECO:0007669"/>
    <property type="project" value="UniProtKB-SubCell"/>
</dbReference>
<dbReference type="AlphaFoldDB" id="A0A806KJ61"/>
<dbReference type="InterPro" id="IPR036286">
    <property type="entry name" value="LexA/Signal_pep-like_sf"/>
</dbReference>
<comment type="catalytic activity">
    <reaction evidence="1 5">
        <text>Cleavage of hydrophobic, N-terminal signal or leader sequences from secreted and periplasmic proteins.</text>
        <dbReference type="EC" id="3.4.21.89"/>
    </reaction>
</comment>
<keyword evidence="5" id="KW-1133">Transmembrane helix</keyword>
<keyword evidence="5" id="KW-0812">Transmembrane</keyword>
<dbReference type="NCBIfam" id="TIGR02227">
    <property type="entry name" value="sigpep_I_bact"/>
    <property type="match status" value="1"/>
</dbReference>
<evidence type="ECO:0000256" key="4">
    <source>
        <dbReference type="ARBA" id="ARBA00022801"/>
    </source>
</evidence>
<evidence type="ECO:0000256" key="1">
    <source>
        <dbReference type="ARBA" id="ARBA00000677"/>
    </source>
</evidence>
<comment type="subcellular location">
    <subcellularLocation>
        <location evidence="5">Membrane</location>
        <topology evidence="5">Single-pass type II membrane protein</topology>
    </subcellularLocation>
</comment>
<dbReference type="PANTHER" id="PTHR43390">
    <property type="entry name" value="SIGNAL PEPTIDASE I"/>
    <property type="match status" value="1"/>
</dbReference>
<dbReference type="GO" id="GO:0004252">
    <property type="term" value="F:serine-type endopeptidase activity"/>
    <property type="evidence" value="ECO:0007669"/>
    <property type="project" value="InterPro"/>
</dbReference>
<proteinExistence type="inferred from homology"/>